<proteinExistence type="predicted"/>
<dbReference type="RefSeq" id="WP_074904116.1">
    <property type="nucleotide sequence ID" value="NZ_FOUB01000007.1"/>
</dbReference>
<evidence type="ECO:0000313" key="2">
    <source>
        <dbReference type="Proteomes" id="UP000183287"/>
    </source>
</evidence>
<accession>A0A1I4LRJ5</accession>
<dbReference type="EMBL" id="FOUB01000007">
    <property type="protein sequence ID" value="SFL93476.1"/>
    <property type="molecule type" value="Genomic_DNA"/>
</dbReference>
<dbReference type="AlphaFoldDB" id="A0A1I4LRJ5"/>
<name>A0A1I4LRJ5_9PROT</name>
<evidence type="ECO:0000313" key="1">
    <source>
        <dbReference type="EMBL" id="SFL93476.1"/>
    </source>
</evidence>
<sequence>MTILTSQTTFTIGEASTETTSINITILPSIGTASGKGRLIHPALGTYDYAQCPDEWSNIDGDAIIAPIWASSKTLNGASNTLTMGNIRDVVVEERWTGGLSTSLEMVRILAAFWQNPPDPAIDYIEWYPNYINANGYKVILTGLELNGQGLNFDFISRQGYVTGTLVLRMRIAGRM</sequence>
<reference evidence="2" key="1">
    <citation type="submission" date="2016-10" db="EMBL/GenBank/DDBJ databases">
        <authorList>
            <person name="Varghese N."/>
            <person name="Submissions S."/>
        </authorList>
    </citation>
    <scope>NUCLEOTIDE SEQUENCE [LARGE SCALE GENOMIC DNA]</scope>
    <source>
        <strain evidence="2">Nm44</strain>
    </source>
</reference>
<organism evidence="1 2">
    <name type="scientific">Nitrosomonas communis</name>
    <dbReference type="NCBI Taxonomy" id="44574"/>
    <lineage>
        <taxon>Bacteria</taxon>
        <taxon>Pseudomonadati</taxon>
        <taxon>Pseudomonadota</taxon>
        <taxon>Betaproteobacteria</taxon>
        <taxon>Nitrosomonadales</taxon>
        <taxon>Nitrosomonadaceae</taxon>
        <taxon>Nitrosomonas</taxon>
    </lineage>
</organism>
<gene>
    <name evidence="1" type="ORF">SAMN05421863_100757</name>
</gene>
<dbReference type="Proteomes" id="UP000183287">
    <property type="component" value="Unassembled WGS sequence"/>
</dbReference>
<protein>
    <submittedName>
        <fullName evidence="1">Uncharacterized protein</fullName>
    </submittedName>
</protein>
<keyword evidence="2" id="KW-1185">Reference proteome</keyword>
<dbReference type="OrthoDB" id="9179335at2"/>